<gene>
    <name evidence="3" type="ORF">RM764_12150</name>
</gene>
<evidence type="ECO:0000313" key="4">
    <source>
        <dbReference type="Proteomes" id="UP001183809"/>
    </source>
</evidence>
<dbReference type="InterPro" id="IPR016040">
    <property type="entry name" value="NAD(P)-bd_dom"/>
</dbReference>
<protein>
    <submittedName>
        <fullName evidence="3">SDR family oxidoreductase</fullName>
    </submittedName>
</protein>
<feature type="compositionally biased region" description="Pro residues" evidence="1">
    <location>
        <begin position="328"/>
        <end position="337"/>
    </location>
</feature>
<dbReference type="Pfam" id="PF13460">
    <property type="entry name" value="NAD_binding_10"/>
    <property type="match status" value="1"/>
</dbReference>
<proteinExistence type="predicted"/>
<dbReference type="PANTHER" id="PTHR12126">
    <property type="entry name" value="NADH-UBIQUINONE OXIDOREDUCTASE 39 KDA SUBUNIT-RELATED"/>
    <property type="match status" value="1"/>
</dbReference>
<dbReference type="Pfam" id="PF11066">
    <property type="entry name" value="DUF2867"/>
    <property type="match status" value="1"/>
</dbReference>
<dbReference type="RefSeq" id="WP_311694703.1">
    <property type="nucleotide sequence ID" value="NZ_JAVREY010000010.1"/>
</dbReference>
<evidence type="ECO:0000313" key="3">
    <source>
        <dbReference type="EMBL" id="MDT0463761.1"/>
    </source>
</evidence>
<accession>A0ABU2TS21</accession>
<dbReference type="InterPro" id="IPR036291">
    <property type="entry name" value="NAD(P)-bd_dom_sf"/>
</dbReference>
<feature type="domain" description="NAD(P)-binding" evidence="2">
    <location>
        <begin position="16"/>
        <end position="157"/>
    </location>
</feature>
<organism evidence="3 4">
    <name type="scientific">Streptomyces gibsoniae</name>
    <dbReference type="NCBI Taxonomy" id="3075529"/>
    <lineage>
        <taxon>Bacteria</taxon>
        <taxon>Bacillati</taxon>
        <taxon>Actinomycetota</taxon>
        <taxon>Actinomycetes</taxon>
        <taxon>Kitasatosporales</taxon>
        <taxon>Streptomycetaceae</taxon>
        <taxon>Streptomyces</taxon>
    </lineage>
</organism>
<dbReference type="Proteomes" id="UP001183809">
    <property type="component" value="Unassembled WGS sequence"/>
</dbReference>
<evidence type="ECO:0000259" key="2">
    <source>
        <dbReference type="Pfam" id="PF13460"/>
    </source>
</evidence>
<dbReference type="EMBL" id="JAVREY010000010">
    <property type="protein sequence ID" value="MDT0463761.1"/>
    <property type="molecule type" value="Genomic_DNA"/>
</dbReference>
<dbReference type="InterPro" id="IPR051207">
    <property type="entry name" value="ComplexI_NDUFA9_subunit"/>
</dbReference>
<comment type="caution">
    <text evidence="3">The sequence shown here is derived from an EMBL/GenBank/DDBJ whole genome shotgun (WGS) entry which is preliminary data.</text>
</comment>
<dbReference type="CDD" id="cd05245">
    <property type="entry name" value="SDR_a2"/>
    <property type="match status" value="1"/>
</dbReference>
<dbReference type="SUPFAM" id="SSF51735">
    <property type="entry name" value="NAD(P)-binding Rossmann-fold domains"/>
    <property type="match status" value="1"/>
</dbReference>
<dbReference type="PANTHER" id="PTHR12126:SF11">
    <property type="entry name" value="NADH DEHYDROGENASE [UBIQUINONE] 1 ALPHA SUBCOMPLEX SUBUNIT 9, MITOCHONDRIAL"/>
    <property type="match status" value="1"/>
</dbReference>
<dbReference type="SUPFAM" id="SSF55961">
    <property type="entry name" value="Bet v1-like"/>
    <property type="match status" value="1"/>
</dbReference>
<keyword evidence="4" id="KW-1185">Reference proteome</keyword>
<reference evidence="4" key="1">
    <citation type="submission" date="2023-07" db="EMBL/GenBank/DDBJ databases">
        <title>30 novel species of actinomycetes from the DSMZ collection.</title>
        <authorList>
            <person name="Nouioui I."/>
        </authorList>
    </citation>
    <scope>NUCLEOTIDE SEQUENCE [LARGE SCALE GENOMIC DNA]</scope>
    <source>
        <strain evidence="4">DSM 41699</strain>
    </source>
</reference>
<name>A0ABU2TS21_9ACTN</name>
<evidence type="ECO:0000256" key="1">
    <source>
        <dbReference type="SAM" id="MobiDB-lite"/>
    </source>
</evidence>
<sequence>MNGDEAGPGLSCLVTGATGYIGGRLVPELLAAGHRVRCLARSPGKLRDHPWSGEVEVVAGDVIRAESVAAAMRGIDVAYYLVHALGTGDDFETTDRTAARIFGERARAAGVRRIVYLGGLTPAGVPERQLSPHLRSRSEVGRILLDSGVPTTVLRAAVIIGSGSASFEMLRYLTERLPAMITPRWVRTRIQPIAVRDVLRLLVGSARLPDDVNRAFDIGGPDVLTYREMMVRYAAIAGLPPRVIVPVPVLTPGLSSLWVGLVTPVPGSIARPLTESLRHEVVCGEHDIDRYVPPPPGHPIGFDEAVRLALQRVRDAQVTTRWSSASPPGAPSDPLPTDPDWAGGSLYTDRRELTVDASRAALWRVVEGIGGDNGWYSFPLAWAARGWLDRLVGGVGLRRGRRDAERLRAGDSLDFWRVEEIEPGHLLRLRAEMRLPGLAWLEMYVERDEQGRTRYRQRALFHPHGLLGHAYWWSVSPFHAVVFGGMARNIAKAAARAPAAEDGATTR</sequence>
<dbReference type="InterPro" id="IPR021295">
    <property type="entry name" value="DUF2867"/>
</dbReference>
<dbReference type="Gene3D" id="3.40.50.720">
    <property type="entry name" value="NAD(P)-binding Rossmann-like Domain"/>
    <property type="match status" value="1"/>
</dbReference>
<feature type="region of interest" description="Disordered" evidence="1">
    <location>
        <begin position="318"/>
        <end position="343"/>
    </location>
</feature>